<dbReference type="Proteomes" id="UP000198703">
    <property type="component" value="Unassembled WGS sequence"/>
</dbReference>
<dbReference type="RefSeq" id="WP_093254751.1">
    <property type="nucleotide sequence ID" value="NZ_FNQM01000011.1"/>
</dbReference>
<sequence>MATTIDFDAADANPYIEDGFSIADARIVNGNCPISGPCLALNNNEASVLTRVDGGLFDLDSMSFRLLGNGVGNTLFVGETGAAPENIVSFSVPAFAKNTTHFYDFGAVFEAVSSITFYTTNGGNARIDGVNLTAVQTASPIPLPAAAWMLLAGLGGIAALSRRKAA</sequence>
<dbReference type="AlphaFoldDB" id="A0A1H4DRN8"/>
<evidence type="ECO:0000313" key="1">
    <source>
        <dbReference type="EMBL" id="SEA75445.1"/>
    </source>
</evidence>
<keyword evidence="2" id="KW-1185">Reference proteome</keyword>
<proteinExistence type="predicted"/>
<gene>
    <name evidence="1" type="ORF">SAMN05444370_1114</name>
</gene>
<dbReference type="NCBIfam" id="TIGR03370">
    <property type="entry name" value="VPLPA-CTERM"/>
    <property type="match status" value="1"/>
</dbReference>
<dbReference type="EMBL" id="FNQM01000011">
    <property type="protein sequence ID" value="SEA75445.1"/>
    <property type="molecule type" value="Genomic_DNA"/>
</dbReference>
<name>A0A1H4DRN8_9RHOB</name>
<dbReference type="InterPro" id="IPR022472">
    <property type="entry name" value="VPLPA-CTERM"/>
</dbReference>
<protein>
    <submittedName>
        <fullName evidence="1">VPLPA-CTERM protein sorting domain-containing protein</fullName>
    </submittedName>
</protein>
<organism evidence="1 2">
    <name type="scientific">Rubrimonas cliftonensis</name>
    <dbReference type="NCBI Taxonomy" id="89524"/>
    <lineage>
        <taxon>Bacteria</taxon>
        <taxon>Pseudomonadati</taxon>
        <taxon>Pseudomonadota</taxon>
        <taxon>Alphaproteobacteria</taxon>
        <taxon>Rhodobacterales</taxon>
        <taxon>Paracoccaceae</taxon>
        <taxon>Rubrimonas</taxon>
    </lineage>
</organism>
<evidence type="ECO:0000313" key="2">
    <source>
        <dbReference type="Proteomes" id="UP000198703"/>
    </source>
</evidence>
<reference evidence="1 2" key="1">
    <citation type="submission" date="2016-10" db="EMBL/GenBank/DDBJ databases">
        <authorList>
            <person name="de Groot N.N."/>
        </authorList>
    </citation>
    <scope>NUCLEOTIDE SEQUENCE [LARGE SCALE GENOMIC DNA]</scope>
    <source>
        <strain evidence="1 2">DSM 15345</strain>
    </source>
</reference>
<accession>A0A1H4DRN8</accession>